<keyword evidence="1" id="KW-1133">Transmembrane helix</keyword>
<protein>
    <submittedName>
        <fullName evidence="2">Membrane-bound ClpP family serine protease</fullName>
    </submittedName>
</protein>
<gene>
    <name evidence="2" type="ORF">JOD17_004013</name>
</gene>
<comment type="caution">
    <text evidence="2">The sequence shown here is derived from an EMBL/GenBank/DDBJ whole genome shotgun (WGS) entry which is preliminary data.</text>
</comment>
<evidence type="ECO:0000256" key="1">
    <source>
        <dbReference type="SAM" id="Phobius"/>
    </source>
</evidence>
<proteinExistence type="predicted"/>
<dbReference type="Proteomes" id="UP000741863">
    <property type="component" value="Unassembled WGS sequence"/>
</dbReference>
<evidence type="ECO:0000313" key="3">
    <source>
        <dbReference type="Proteomes" id="UP000741863"/>
    </source>
</evidence>
<dbReference type="GO" id="GO:0008233">
    <property type="term" value="F:peptidase activity"/>
    <property type="evidence" value="ECO:0007669"/>
    <property type="project" value="UniProtKB-KW"/>
</dbReference>
<keyword evidence="2" id="KW-0645">Protease</keyword>
<accession>A0ABS2PHS3</accession>
<dbReference type="GO" id="GO:0006508">
    <property type="term" value="P:proteolysis"/>
    <property type="evidence" value="ECO:0007669"/>
    <property type="project" value="UniProtKB-KW"/>
</dbReference>
<reference evidence="2 3" key="1">
    <citation type="submission" date="2021-01" db="EMBL/GenBank/DDBJ databases">
        <title>Genomic Encyclopedia of Type Strains, Phase IV (KMG-IV): sequencing the most valuable type-strain genomes for metagenomic binning, comparative biology and taxonomic classification.</title>
        <authorList>
            <person name="Goeker M."/>
        </authorList>
    </citation>
    <scope>NUCLEOTIDE SEQUENCE [LARGE SCALE GENOMIC DNA]</scope>
    <source>
        <strain evidence="2 3">DSM 25540</strain>
    </source>
</reference>
<dbReference type="RefSeq" id="WP_204699639.1">
    <property type="nucleotide sequence ID" value="NZ_JAFBEC010000018.1"/>
</dbReference>
<keyword evidence="1" id="KW-0472">Membrane</keyword>
<feature type="transmembrane region" description="Helical" evidence="1">
    <location>
        <begin position="33"/>
        <end position="56"/>
    </location>
</feature>
<keyword evidence="3" id="KW-1185">Reference proteome</keyword>
<keyword evidence="2" id="KW-0378">Hydrolase</keyword>
<feature type="transmembrane region" description="Helical" evidence="1">
    <location>
        <begin position="62"/>
        <end position="85"/>
    </location>
</feature>
<sequence>MEAILFMLYMIGALGLFVFLFRSKTKRAKMMSWGLLIVFVVSPMISYAVAILASVIAGVGVLLFVTPLIAIVGFVVFIIGFIPFVKEKVKKAQ</sequence>
<name>A0ABS2PHS3_9BACL</name>
<evidence type="ECO:0000313" key="2">
    <source>
        <dbReference type="EMBL" id="MBM7634886.1"/>
    </source>
</evidence>
<organism evidence="2 3">
    <name type="scientific">Geomicrobium sediminis</name>
    <dbReference type="NCBI Taxonomy" id="1347788"/>
    <lineage>
        <taxon>Bacteria</taxon>
        <taxon>Bacillati</taxon>
        <taxon>Bacillota</taxon>
        <taxon>Bacilli</taxon>
        <taxon>Bacillales</taxon>
        <taxon>Geomicrobium</taxon>
    </lineage>
</organism>
<keyword evidence="1" id="KW-0812">Transmembrane</keyword>
<feature type="transmembrane region" description="Helical" evidence="1">
    <location>
        <begin position="6"/>
        <end position="21"/>
    </location>
</feature>
<dbReference type="EMBL" id="JAFBEC010000018">
    <property type="protein sequence ID" value="MBM7634886.1"/>
    <property type="molecule type" value="Genomic_DNA"/>
</dbReference>